<name>B3T9U9_9ZZZZ</name>
<dbReference type="AlphaFoldDB" id="B3T9U9"/>
<dbReference type="EMBL" id="EU016649">
    <property type="protein sequence ID" value="ABZ09358.1"/>
    <property type="molecule type" value="Genomic_DNA"/>
</dbReference>
<protein>
    <submittedName>
        <fullName evidence="1">Uncharacterized protein</fullName>
    </submittedName>
</protein>
<reference evidence="1" key="1">
    <citation type="journal article" date="2008" name="ISME J.">
        <title>Genomic patterns of recombination, clonal divergence and environment in marine microbial populations.</title>
        <authorList>
            <person name="Konstantinidis K.T."/>
            <person name="Delong E.F."/>
        </authorList>
    </citation>
    <scope>NUCLEOTIDE SEQUENCE</scope>
</reference>
<sequence>MHGPEHTKCGHQGRVAAAPQRFCEPHHVLCLVGDPLQVIGRGAHVLGGDETAIQGVHEPAIGAEHGLRLVGAGIGHDEALAAAQGEAGHR</sequence>
<proteinExistence type="predicted"/>
<organism evidence="1">
    <name type="scientific">uncultured marine microorganism HF4000_APKG7H23</name>
    <dbReference type="NCBI Taxonomy" id="455551"/>
    <lineage>
        <taxon>unclassified sequences</taxon>
        <taxon>environmental samples</taxon>
    </lineage>
</organism>
<evidence type="ECO:0000313" key="1">
    <source>
        <dbReference type="EMBL" id="ABZ09358.1"/>
    </source>
</evidence>
<gene>
    <name evidence="1" type="ORF">ALOHA_HF4000APKG7H23ctg3g23</name>
</gene>
<accession>B3T9U9</accession>